<comment type="caution">
    <text evidence="2">The sequence shown here is derived from an EMBL/GenBank/DDBJ whole genome shotgun (WGS) entry which is preliminary data.</text>
</comment>
<sequence length="219" mass="24983">MNKKKMIVIILIVVAIVLVVFMVNKDDKTDDKKYVASLGDEIFVEESYGYGGNFVEDGSDKKVSNVWTLKVSNYSNEDIQFLRIKAQKDSDIGVFDITTLKANSSVVVMESNALECPNNSEDYHYDVENLAYFQSEMSLHSDVFKIMAKDNWIKLENISGQDINGDIYVYFKNYENKIYQGGITYRVKFAGGIKAGATIEMQSQHYSNKKSKILYLTYQ</sequence>
<keyword evidence="1" id="KW-1133">Transmembrane helix</keyword>
<proteinExistence type="predicted"/>
<organism evidence="2 3">
    <name type="scientific">Thomasclavelia spiroformis</name>
    <dbReference type="NCBI Taxonomy" id="29348"/>
    <lineage>
        <taxon>Bacteria</taxon>
        <taxon>Bacillati</taxon>
        <taxon>Bacillota</taxon>
        <taxon>Erysipelotrichia</taxon>
        <taxon>Erysipelotrichales</taxon>
        <taxon>Coprobacillaceae</taxon>
        <taxon>Thomasclavelia</taxon>
    </lineage>
</organism>
<accession>A0A1Y4QLR6</accession>
<dbReference type="Proteomes" id="UP000196258">
    <property type="component" value="Unassembled WGS sequence"/>
</dbReference>
<keyword evidence="1" id="KW-0472">Membrane</keyword>
<name>A0A1Y4QLR6_9FIRM</name>
<keyword evidence="1" id="KW-0812">Transmembrane</keyword>
<dbReference type="EMBL" id="NFLB01000003">
    <property type="protein sequence ID" value="OUQ05931.1"/>
    <property type="molecule type" value="Genomic_DNA"/>
</dbReference>
<gene>
    <name evidence="2" type="ORF">B5E91_03750</name>
</gene>
<dbReference type="RefSeq" id="WP_087255123.1">
    <property type="nucleotide sequence ID" value="NZ_JAGZXW010000013.1"/>
</dbReference>
<dbReference type="AlphaFoldDB" id="A0A1Y4QLR6"/>
<evidence type="ECO:0000313" key="2">
    <source>
        <dbReference type="EMBL" id="OUQ05931.1"/>
    </source>
</evidence>
<reference evidence="3" key="1">
    <citation type="submission" date="2017-04" db="EMBL/GenBank/DDBJ databases">
        <title>Function of individual gut microbiota members based on whole genome sequencing of pure cultures obtained from chicken caecum.</title>
        <authorList>
            <person name="Medvecky M."/>
            <person name="Cejkova D."/>
            <person name="Polansky O."/>
            <person name="Karasova D."/>
            <person name="Kubasova T."/>
            <person name="Cizek A."/>
            <person name="Rychlik I."/>
        </authorList>
    </citation>
    <scope>NUCLEOTIDE SEQUENCE [LARGE SCALE GENOMIC DNA]</scope>
    <source>
        <strain evidence="3">An149</strain>
    </source>
</reference>
<protein>
    <submittedName>
        <fullName evidence="2">Uncharacterized protein</fullName>
    </submittedName>
</protein>
<feature type="transmembrane region" description="Helical" evidence="1">
    <location>
        <begin position="6"/>
        <end position="23"/>
    </location>
</feature>
<evidence type="ECO:0000256" key="1">
    <source>
        <dbReference type="SAM" id="Phobius"/>
    </source>
</evidence>
<evidence type="ECO:0000313" key="3">
    <source>
        <dbReference type="Proteomes" id="UP000196258"/>
    </source>
</evidence>